<dbReference type="Pfam" id="PF00262">
    <property type="entry name" value="Calreticulin"/>
    <property type="match status" value="1"/>
</dbReference>
<dbReference type="InterPro" id="IPR001580">
    <property type="entry name" value="Calret/calnex"/>
</dbReference>
<dbReference type="GO" id="GO:0006457">
    <property type="term" value="P:protein folding"/>
    <property type="evidence" value="ECO:0007669"/>
    <property type="project" value="InterPro"/>
</dbReference>
<feature type="region of interest" description="Disordered" evidence="14">
    <location>
        <begin position="537"/>
        <end position="641"/>
    </location>
</feature>
<dbReference type="GO" id="GO:0036503">
    <property type="term" value="P:ERAD pathway"/>
    <property type="evidence" value="ECO:0007669"/>
    <property type="project" value="TreeGrafter"/>
</dbReference>
<keyword evidence="15" id="KW-1185">Reference proteome</keyword>
<dbReference type="PRINTS" id="PR00626">
    <property type="entry name" value="CALRETICULIN"/>
</dbReference>
<keyword evidence="7 13" id="KW-1133">Transmembrane helix</keyword>
<feature type="region of interest" description="Disordered" evidence="14">
    <location>
        <begin position="317"/>
        <end position="344"/>
    </location>
</feature>
<evidence type="ECO:0000256" key="7">
    <source>
        <dbReference type="ARBA" id="ARBA00022989"/>
    </source>
</evidence>
<organism evidence="15 16">
    <name type="scientific">Acrobeloides nanus</name>
    <dbReference type="NCBI Taxonomy" id="290746"/>
    <lineage>
        <taxon>Eukaryota</taxon>
        <taxon>Metazoa</taxon>
        <taxon>Ecdysozoa</taxon>
        <taxon>Nematoda</taxon>
        <taxon>Chromadorea</taxon>
        <taxon>Rhabditida</taxon>
        <taxon>Tylenchina</taxon>
        <taxon>Cephalobomorpha</taxon>
        <taxon>Cephaloboidea</taxon>
        <taxon>Cephalobidae</taxon>
        <taxon>Acrobeloides</taxon>
    </lineage>
</organism>
<dbReference type="AlphaFoldDB" id="A0A914E2H5"/>
<evidence type="ECO:0000256" key="9">
    <source>
        <dbReference type="ARBA" id="ARBA00023186"/>
    </source>
</evidence>
<dbReference type="FunFam" id="2.60.120.200:FF:000011">
    <property type="entry name" value="Probable calnexin"/>
    <property type="match status" value="1"/>
</dbReference>
<name>A0A914E2H5_9BILA</name>
<evidence type="ECO:0000313" key="16">
    <source>
        <dbReference type="WBParaSite" id="ACRNAN_scaffold514.g30349.t2"/>
    </source>
</evidence>
<sequence>MRLKKFLILTLLSVLLFSSTIKAADDDEFENEGLVEENDERVFDTDETDQEEEGPKEAYVAPPFQKPTINEKDTYFLDWFEDTKAIGKKWFKSTAKKDDVDQAIAKFNAKKDDVDQAIAKFNGEWAIESPSHIVIDGDYGLVVKTKARHHAIAANLNKPFKFDGKPLVVQYEVKYEEGQECGGGYLKLLTVDPERKKISEFSDKTPYTIMFGPDKCGMTSKVHLIFKHKNPKNGTISEHHAKQPSRPVSGYFEDKKTHLYTLIVHPDDRFQVLVDNVEIISGSLLTDLDPPITPPKEIVDPEDKKPDDWDDREMIEDVEATKPEDWDESQPKEIVDEEAQKPDDWLEEEEALIPDPNAKKPEDWDDEMDGEWEANKISNPKCEGVSGCGKWKRPVKQNPLYKGKWIRPKIKNPAYKGKWSARLIENPHYFEPEPYKQLAHFDAIGFELWTMSPQIVFDNILITDDITVSRKFASETFNIKVDQEAKYSTATNPSKGFFNDLIAAAEEKPWLWIVYVFSVLIPLIIIGVIFFGKKSTAKHHPKKTDTETQDDEEVEEIEEIDHEEQPEPSQEPSRSVTESPEKTPPRRSSRSSESRSRSDSRGRAQKPAVTQDDLEDDEAEPEVDETSEKSPKSRPRRRRAD</sequence>
<keyword evidence="12" id="KW-1015">Disulfide bond</keyword>
<dbReference type="GO" id="GO:0005789">
    <property type="term" value="C:endoplasmic reticulum membrane"/>
    <property type="evidence" value="ECO:0007669"/>
    <property type="project" value="UniProtKB-SubCell"/>
</dbReference>
<reference evidence="16" key="1">
    <citation type="submission" date="2022-11" db="UniProtKB">
        <authorList>
            <consortium name="WormBaseParasite"/>
        </authorList>
    </citation>
    <scope>IDENTIFICATION</scope>
</reference>
<dbReference type="GO" id="GO:0031410">
    <property type="term" value="C:cytoplasmic vesicle"/>
    <property type="evidence" value="ECO:0007669"/>
    <property type="project" value="UniProtKB-SubCell"/>
</dbReference>
<dbReference type="GO" id="GO:0051082">
    <property type="term" value="F:unfolded protein binding"/>
    <property type="evidence" value="ECO:0007669"/>
    <property type="project" value="InterPro"/>
</dbReference>
<dbReference type="SUPFAM" id="SSF49899">
    <property type="entry name" value="Concanavalin A-like lectins/glucanases"/>
    <property type="match status" value="1"/>
</dbReference>
<keyword evidence="8 13" id="KW-0472">Membrane</keyword>
<evidence type="ECO:0000256" key="6">
    <source>
        <dbReference type="ARBA" id="ARBA00022824"/>
    </source>
</evidence>
<feature type="region of interest" description="Disordered" evidence="14">
    <location>
        <begin position="291"/>
        <end position="310"/>
    </location>
</feature>
<evidence type="ECO:0000256" key="14">
    <source>
        <dbReference type="SAM" id="MobiDB-lite"/>
    </source>
</evidence>
<feature type="disulfide bond" evidence="12">
    <location>
        <begin position="181"/>
        <end position="216"/>
    </location>
</feature>
<evidence type="ECO:0000256" key="8">
    <source>
        <dbReference type="ARBA" id="ARBA00023136"/>
    </source>
</evidence>
<comment type="similarity">
    <text evidence="4 13">Belongs to the calreticulin family.</text>
</comment>
<dbReference type="WBParaSite" id="ACRNAN_scaffold514.g30349.t2">
    <property type="protein sequence ID" value="ACRNAN_scaffold514.g30349.t2"/>
    <property type="gene ID" value="ACRNAN_scaffold514.g30349"/>
</dbReference>
<keyword evidence="6 13" id="KW-0256">Endoplasmic reticulum</keyword>
<protein>
    <submittedName>
        <fullName evidence="16">Calnexin</fullName>
    </submittedName>
</protein>
<evidence type="ECO:0000256" key="1">
    <source>
        <dbReference type="ARBA" id="ARBA00004115"/>
    </source>
</evidence>
<evidence type="ECO:0000256" key="10">
    <source>
        <dbReference type="ARBA" id="ARBA00023329"/>
    </source>
</evidence>
<feature type="chain" id="PRO_5038163149" evidence="13">
    <location>
        <begin position="24"/>
        <end position="641"/>
    </location>
</feature>
<dbReference type="InterPro" id="IPR018124">
    <property type="entry name" value="Calret/calnex_CS"/>
</dbReference>
<evidence type="ECO:0000256" key="5">
    <source>
        <dbReference type="ARBA" id="ARBA00022692"/>
    </source>
</evidence>
<feature type="region of interest" description="Disordered" evidence="14">
    <location>
        <begin position="37"/>
        <end position="56"/>
    </location>
</feature>
<dbReference type="PROSITE" id="PS00804">
    <property type="entry name" value="CALRETICULIN_2"/>
    <property type="match status" value="1"/>
</dbReference>
<evidence type="ECO:0000256" key="2">
    <source>
        <dbReference type="ARBA" id="ARBA00004541"/>
    </source>
</evidence>
<feature type="signal peptide" evidence="13">
    <location>
        <begin position="1"/>
        <end position="23"/>
    </location>
</feature>
<dbReference type="GO" id="GO:0005509">
    <property type="term" value="F:calcium ion binding"/>
    <property type="evidence" value="ECO:0007669"/>
    <property type="project" value="InterPro"/>
</dbReference>
<evidence type="ECO:0000256" key="13">
    <source>
        <dbReference type="RuleBase" id="RU362126"/>
    </source>
</evidence>
<dbReference type="GO" id="GO:0048471">
    <property type="term" value="C:perinuclear region of cytoplasm"/>
    <property type="evidence" value="ECO:0007669"/>
    <property type="project" value="UniProtKB-SubCell"/>
</dbReference>
<dbReference type="InterPro" id="IPR013320">
    <property type="entry name" value="ConA-like_dom_sf"/>
</dbReference>
<feature type="compositionally biased region" description="Basic and acidic residues" evidence="14">
    <location>
        <begin position="297"/>
        <end position="307"/>
    </location>
</feature>
<feature type="compositionally biased region" description="Acidic residues" evidence="14">
    <location>
        <begin position="547"/>
        <end position="566"/>
    </location>
</feature>
<dbReference type="PROSITE" id="PS00803">
    <property type="entry name" value="CALRETICULIN_1"/>
    <property type="match status" value="1"/>
</dbReference>
<dbReference type="PANTHER" id="PTHR11073:SF1">
    <property type="entry name" value="CALNEXIN 14D-RELATED"/>
    <property type="match status" value="1"/>
</dbReference>
<comment type="subcellular location">
    <subcellularLocation>
        <location evidence="3">Cytoplasm</location>
        <location evidence="3">Perinuclear region</location>
    </subcellularLocation>
    <subcellularLocation>
        <location evidence="2">Cytoplasmic vesicle</location>
    </subcellularLocation>
    <subcellularLocation>
        <location evidence="1">Endoplasmic reticulum membrane</location>
        <topology evidence="1">Single-pass type I membrane protein</topology>
    </subcellularLocation>
</comment>
<dbReference type="Gene3D" id="2.10.250.10">
    <property type="entry name" value="Calreticulin/calnexin, P domain"/>
    <property type="match status" value="1"/>
</dbReference>
<dbReference type="SUPFAM" id="SSF63887">
    <property type="entry name" value="P-domain of calnexin/calreticulin"/>
    <property type="match status" value="1"/>
</dbReference>
<feature type="compositionally biased region" description="Basic and acidic residues" evidence="14">
    <location>
        <begin position="319"/>
        <end position="344"/>
    </location>
</feature>
<evidence type="ECO:0000256" key="11">
    <source>
        <dbReference type="ARBA" id="ARBA00053392"/>
    </source>
</evidence>
<proteinExistence type="inferred from homology"/>
<dbReference type="PANTHER" id="PTHR11073">
    <property type="entry name" value="CALRETICULIN AND CALNEXIN"/>
    <property type="match status" value="1"/>
</dbReference>
<dbReference type="Proteomes" id="UP000887540">
    <property type="component" value="Unplaced"/>
</dbReference>
<feature type="transmembrane region" description="Helical" evidence="13">
    <location>
        <begin position="510"/>
        <end position="532"/>
    </location>
</feature>
<keyword evidence="5 13" id="KW-0812">Transmembrane</keyword>
<keyword evidence="10" id="KW-0968">Cytoplasmic vesicle</keyword>
<evidence type="ECO:0000256" key="12">
    <source>
        <dbReference type="PIRSR" id="PIRSR601580-3"/>
    </source>
</evidence>
<keyword evidence="13" id="KW-0732">Signal</keyword>
<feature type="compositionally biased region" description="Basic and acidic residues" evidence="14">
    <location>
        <begin position="579"/>
        <end position="602"/>
    </location>
</feature>
<dbReference type="FunFam" id="2.10.250.10:FF:000001">
    <property type="entry name" value="Calnexin homolog"/>
    <property type="match status" value="1"/>
</dbReference>
<feature type="compositionally biased region" description="Basic residues" evidence="14">
    <location>
        <begin position="632"/>
        <end position="641"/>
    </location>
</feature>
<accession>A0A914E2H5</accession>
<evidence type="ECO:0000256" key="3">
    <source>
        <dbReference type="ARBA" id="ARBA00004556"/>
    </source>
</evidence>
<feature type="compositionally biased region" description="Acidic residues" evidence="14">
    <location>
        <begin position="612"/>
        <end position="625"/>
    </location>
</feature>
<evidence type="ECO:0000313" key="15">
    <source>
        <dbReference type="Proteomes" id="UP000887540"/>
    </source>
</evidence>
<evidence type="ECO:0000256" key="4">
    <source>
        <dbReference type="ARBA" id="ARBA00010983"/>
    </source>
</evidence>
<dbReference type="InterPro" id="IPR009033">
    <property type="entry name" value="Calreticulin/calnexin_P_dom_sf"/>
</dbReference>
<keyword evidence="9 13" id="KW-0143">Chaperone</keyword>
<feature type="compositionally biased region" description="Acidic residues" evidence="14">
    <location>
        <begin position="37"/>
        <end position="54"/>
    </location>
</feature>
<dbReference type="PROSITE" id="PS00805">
    <property type="entry name" value="CALRETICULIN_REPEAT"/>
    <property type="match status" value="2"/>
</dbReference>
<dbReference type="Gene3D" id="2.60.120.200">
    <property type="match status" value="1"/>
</dbReference>
<comment type="function">
    <text evidence="11">Calcium-binding protein that interacts with newly synthesized monoglucosylated glycoproteins in the endoplasmic reticulum. It may act in assisting protein assembly and/or in the retention within the ER of unassembled protein subunits. It seems to play a major role in the quality control apparatus of the ER by the retention of incorrectly folded proteins. Required for embryogenesis and larval development under heat and ER stress conditions. May be important for germ cell development. Involved in neuronal necrotic cell death.</text>
</comment>